<reference evidence="2 3" key="1">
    <citation type="journal article" date="2021" name="Sci. Rep.">
        <title>Genome sequencing of the multicellular alga Astrephomene provides insights into convergent evolution of germ-soma differentiation.</title>
        <authorList>
            <person name="Yamashita S."/>
            <person name="Yamamoto K."/>
            <person name="Matsuzaki R."/>
            <person name="Suzuki S."/>
            <person name="Yamaguchi H."/>
            <person name="Hirooka S."/>
            <person name="Minakuchi Y."/>
            <person name="Miyagishima S."/>
            <person name="Kawachi M."/>
            <person name="Toyoda A."/>
            <person name="Nozaki H."/>
        </authorList>
    </citation>
    <scope>NUCLEOTIDE SEQUENCE [LARGE SCALE GENOMIC DNA]</scope>
    <source>
        <strain evidence="2 3">NIES-4017</strain>
    </source>
</reference>
<name>A0AAD3DMT1_9CHLO</name>
<accession>A0AAD3DMT1</accession>
<proteinExistence type="predicted"/>
<organism evidence="2 3">
    <name type="scientific">Astrephomene gubernaculifera</name>
    <dbReference type="NCBI Taxonomy" id="47775"/>
    <lineage>
        <taxon>Eukaryota</taxon>
        <taxon>Viridiplantae</taxon>
        <taxon>Chlorophyta</taxon>
        <taxon>core chlorophytes</taxon>
        <taxon>Chlorophyceae</taxon>
        <taxon>CS clade</taxon>
        <taxon>Chlamydomonadales</taxon>
        <taxon>Astrephomenaceae</taxon>
        <taxon>Astrephomene</taxon>
    </lineage>
</organism>
<evidence type="ECO:0000313" key="3">
    <source>
        <dbReference type="Proteomes" id="UP001054857"/>
    </source>
</evidence>
<protein>
    <submittedName>
        <fullName evidence="2">Uncharacterized protein</fullName>
    </submittedName>
</protein>
<evidence type="ECO:0000256" key="1">
    <source>
        <dbReference type="SAM" id="Coils"/>
    </source>
</evidence>
<comment type="caution">
    <text evidence="2">The sequence shown here is derived from an EMBL/GenBank/DDBJ whole genome shotgun (WGS) entry which is preliminary data.</text>
</comment>
<dbReference type="Proteomes" id="UP001054857">
    <property type="component" value="Unassembled WGS sequence"/>
</dbReference>
<feature type="coiled-coil region" evidence="1">
    <location>
        <begin position="322"/>
        <end position="391"/>
    </location>
</feature>
<keyword evidence="3" id="KW-1185">Reference proteome</keyword>
<dbReference type="EMBL" id="BMAR01000005">
    <property type="protein sequence ID" value="GFR43463.1"/>
    <property type="molecule type" value="Genomic_DNA"/>
</dbReference>
<keyword evidence="1" id="KW-0175">Coiled coil</keyword>
<gene>
    <name evidence="2" type="ORF">Agub_g4546</name>
</gene>
<evidence type="ECO:0000313" key="2">
    <source>
        <dbReference type="EMBL" id="GFR43463.1"/>
    </source>
</evidence>
<dbReference type="AlphaFoldDB" id="A0AAD3DMT1"/>
<sequence>MQKRTSDQTGSATGTRILGGFSSLKNKGRFDILYRGWFKNHKDYDKFGADSSGGSGNKLFEHGVLDRCSAFFTNLFGDVLVALQFVLPTKKEQRLYLILWELLKHLLRLQASSAGDLLQLHVRHQTAEQVADSDADMEDAGEVAPERETVEAEGRSTQVATVAYEESFTGGKVLSGAAEFVVLRSPGPKDRNELFGDLVDALDQGSKPVLVVEVKTAYSESTDVVWQPLAYALEIADYTETDQPVWILVTNLRDWHFYEVRRVGKRAAGEGIAPRASKFLYKVVRGEEFNADLRYPASGENESGFLRLVAYLYRILYPGKDLEALTQDYERSTKAVEEASKNWFASAKASADLKAALVAETARADAEAARADAEAAENARLRAQLQAIAQQWKGKN</sequence>